<dbReference type="EMBL" id="JAENGZ010001262">
    <property type="protein sequence ID" value="KAG6949345.1"/>
    <property type="molecule type" value="Genomic_DNA"/>
</dbReference>
<reference evidence="1" key="1">
    <citation type="submission" date="2021-01" db="EMBL/GenBank/DDBJ databases">
        <title>Phytophthora aleatoria, a newly-described species from Pinus radiata is distinct from Phytophthora cactorum isolates based on comparative genomics.</title>
        <authorList>
            <person name="Mcdougal R."/>
            <person name="Panda P."/>
            <person name="Williams N."/>
            <person name="Studholme D.J."/>
        </authorList>
    </citation>
    <scope>NUCLEOTIDE SEQUENCE</scope>
    <source>
        <strain evidence="1">NZFS 3830</strain>
    </source>
</reference>
<dbReference type="Proteomes" id="UP000688947">
    <property type="component" value="Unassembled WGS sequence"/>
</dbReference>
<dbReference type="AlphaFoldDB" id="A0A8T1TYC7"/>
<evidence type="ECO:0000313" key="2">
    <source>
        <dbReference type="Proteomes" id="UP000688947"/>
    </source>
</evidence>
<accession>A0A8T1TYC7</accession>
<organism evidence="1 2">
    <name type="scientific">Phytophthora cactorum</name>
    <dbReference type="NCBI Taxonomy" id="29920"/>
    <lineage>
        <taxon>Eukaryota</taxon>
        <taxon>Sar</taxon>
        <taxon>Stramenopiles</taxon>
        <taxon>Oomycota</taxon>
        <taxon>Peronosporomycetes</taxon>
        <taxon>Peronosporales</taxon>
        <taxon>Peronosporaceae</taxon>
        <taxon>Phytophthora</taxon>
    </lineage>
</organism>
<comment type="caution">
    <text evidence="1">The sequence shown here is derived from an EMBL/GenBank/DDBJ whole genome shotgun (WGS) entry which is preliminary data.</text>
</comment>
<evidence type="ECO:0000313" key="1">
    <source>
        <dbReference type="EMBL" id="KAG6949345.1"/>
    </source>
</evidence>
<proteinExistence type="predicted"/>
<protein>
    <submittedName>
        <fullName evidence="1">Uncharacterized protein</fullName>
    </submittedName>
</protein>
<name>A0A8T1TYC7_9STRA</name>
<gene>
    <name evidence="1" type="ORF">JG687_00014934</name>
</gene>
<sequence length="81" mass="8876">MGPCGRVVKATAQLILRSPLRAFIDGTKQYVARPMLGLTPFLRSKIRSDPYTTATRVGAALIAKVSKHELLVKVKSIEKPN</sequence>